<keyword evidence="8" id="KW-0237">DNA synthesis</keyword>
<dbReference type="InterPro" id="IPR022880">
    <property type="entry name" value="DNApol_IV"/>
</dbReference>
<dbReference type="GO" id="GO:0005634">
    <property type="term" value="C:nucleus"/>
    <property type="evidence" value="ECO:0007669"/>
    <property type="project" value="UniProtKB-SubCell"/>
</dbReference>
<dbReference type="GO" id="GO:0006260">
    <property type="term" value="P:DNA replication"/>
    <property type="evidence" value="ECO:0007669"/>
    <property type="project" value="UniProtKB-KW"/>
</dbReference>
<comment type="subcellular location">
    <subcellularLocation>
        <location evidence="3">Nucleus</location>
    </subcellularLocation>
</comment>
<dbReference type="InterPro" id="IPR001126">
    <property type="entry name" value="UmuC"/>
</dbReference>
<evidence type="ECO:0000256" key="5">
    <source>
        <dbReference type="ARBA" id="ARBA00012417"/>
    </source>
</evidence>
<protein>
    <recommendedName>
        <fullName evidence="6">DNA polymerase kappa</fullName>
        <ecNumber evidence="5">2.7.7.7</ecNumber>
    </recommendedName>
    <alternativeName>
        <fullName evidence="25">DINB protein</fullName>
    </alternativeName>
</protein>
<dbReference type="GO" id="GO:0003887">
    <property type="term" value="F:DNA-directed DNA polymerase activity"/>
    <property type="evidence" value="ECO:0007669"/>
    <property type="project" value="UniProtKB-KW"/>
</dbReference>
<dbReference type="Gene3D" id="3.40.1170.60">
    <property type="match status" value="1"/>
</dbReference>
<evidence type="ECO:0000256" key="22">
    <source>
        <dbReference type="ARBA" id="ARBA00023270"/>
    </source>
</evidence>
<dbReference type="GO" id="GO:0003684">
    <property type="term" value="F:damaged DNA binding"/>
    <property type="evidence" value="ECO:0007669"/>
    <property type="project" value="InterPro"/>
</dbReference>
<gene>
    <name evidence="27" type="primary">Polk</name>
</gene>
<dbReference type="SUPFAM" id="SSF56672">
    <property type="entry name" value="DNA/RNA polymerases"/>
    <property type="match status" value="1"/>
</dbReference>
<evidence type="ECO:0000313" key="27">
    <source>
        <dbReference type="Ensembl" id="ENSSTOP00000002866.3"/>
    </source>
</evidence>
<dbReference type="Gene3D" id="1.10.150.810">
    <property type="match status" value="2"/>
</dbReference>
<dbReference type="GO" id="GO:0006281">
    <property type="term" value="P:DNA repair"/>
    <property type="evidence" value="ECO:0007669"/>
    <property type="project" value="UniProtKB-KW"/>
</dbReference>
<keyword evidence="18" id="KW-0239">DNA-directed DNA polymerase</keyword>
<dbReference type="Gene3D" id="3.30.1490.100">
    <property type="entry name" value="DNA polymerase, Y-family, little finger domain"/>
    <property type="match status" value="1"/>
</dbReference>
<dbReference type="InterPro" id="IPR050116">
    <property type="entry name" value="DNA_polymerase-Y"/>
</dbReference>
<dbReference type="EMBL" id="AGTP01055226">
    <property type="status" value="NOT_ANNOTATED_CDS"/>
    <property type="molecule type" value="Genomic_DNA"/>
</dbReference>
<evidence type="ECO:0000256" key="24">
    <source>
        <dbReference type="ARBA" id="ARBA00054552"/>
    </source>
</evidence>
<dbReference type="HAMAP" id="MF_01113">
    <property type="entry name" value="DNApol_IV"/>
    <property type="match status" value="1"/>
</dbReference>
<comment type="cofactor">
    <cofactor evidence="1">
        <name>Mn(2+)</name>
        <dbReference type="ChEBI" id="CHEBI:29035"/>
    </cofactor>
</comment>
<keyword evidence="16" id="KW-0862">Zinc</keyword>
<evidence type="ECO:0000256" key="2">
    <source>
        <dbReference type="ARBA" id="ARBA00001946"/>
    </source>
</evidence>
<keyword evidence="12" id="KW-0479">Metal-binding</keyword>
<feature type="domain" description="UmuC" evidence="26">
    <location>
        <begin position="103"/>
        <end position="351"/>
    </location>
</feature>
<dbReference type="GO" id="GO:0008270">
    <property type="term" value="F:zinc ion binding"/>
    <property type="evidence" value="ECO:0007669"/>
    <property type="project" value="UniProtKB-KW"/>
</dbReference>
<reference evidence="27" key="2">
    <citation type="submission" date="2025-08" db="UniProtKB">
        <authorList>
            <consortium name="Ensembl"/>
        </authorList>
    </citation>
    <scope>IDENTIFICATION</scope>
</reference>
<dbReference type="GeneTree" id="ENSGT00940000156667"/>
<dbReference type="Pfam" id="PF11798">
    <property type="entry name" value="IMS_HHH"/>
    <property type="match status" value="1"/>
</dbReference>
<dbReference type="FunFam" id="3.30.1490.100:FF:000004">
    <property type="entry name" value="DNA polymerase IV"/>
    <property type="match status" value="1"/>
</dbReference>
<dbReference type="PROSITE" id="PS50173">
    <property type="entry name" value="UMUC"/>
    <property type="match status" value="1"/>
</dbReference>
<dbReference type="FunFam" id="1.10.150.810:FF:000001">
    <property type="entry name" value="DNA polymerase kappa"/>
    <property type="match status" value="1"/>
</dbReference>
<keyword evidence="20" id="KW-0234">DNA repair</keyword>
<keyword evidence="14" id="KW-0227">DNA damage</keyword>
<evidence type="ECO:0000256" key="23">
    <source>
        <dbReference type="ARBA" id="ARBA00049244"/>
    </source>
</evidence>
<evidence type="ECO:0000256" key="18">
    <source>
        <dbReference type="ARBA" id="ARBA00022932"/>
    </source>
</evidence>
<proteinExistence type="inferred from homology"/>
<organism evidence="27 28">
    <name type="scientific">Ictidomys tridecemlineatus</name>
    <name type="common">Thirteen-lined ground squirrel</name>
    <name type="synonym">Spermophilus tridecemlineatus</name>
    <dbReference type="NCBI Taxonomy" id="43179"/>
    <lineage>
        <taxon>Eukaryota</taxon>
        <taxon>Metazoa</taxon>
        <taxon>Chordata</taxon>
        <taxon>Craniata</taxon>
        <taxon>Vertebrata</taxon>
        <taxon>Euteleostomi</taxon>
        <taxon>Mammalia</taxon>
        <taxon>Eutheria</taxon>
        <taxon>Euarchontoglires</taxon>
        <taxon>Glires</taxon>
        <taxon>Rodentia</taxon>
        <taxon>Sciuromorpha</taxon>
        <taxon>Sciuridae</taxon>
        <taxon>Xerinae</taxon>
        <taxon>Marmotini</taxon>
        <taxon>Ictidomys</taxon>
    </lineage>
</organism>
<sequence>MYSTKEKNDNDKDDLLLRMGLNDNKAGMEGLDKEKINKIIMDATKGSKYYGNELKKEKQVNQRIKNMMQQKAQINSQQLRKAQLQVDKFAMELEQGRDLNNTIVHVDMDAFYAAVEMRDNPELKDKPIAVGSMSMLSTSNYIARRFGVRAAMPGFIAKRLCPQLIIVPPNFDKYRAVSKEVKEILADYDPNFMAVSLDEAYLNITKHLQERQNWPEDKRKYFVKTENKQKSNPFNQPLDKLSEHERTISPLLFEDSPPDLQTPWNFEEQNKPLQNSVVFGTSAEEVVKEIRFRIEQKTTLTASAGIAPNTMLAKVCSDKNKPNGQYQILPNRQAVMGFIKDLPIRKVSGIGKVTEKMLKALGIITCTELYQQRALLSLLFSETSWHYFLHISLGLGSTHLARDGERKSMSVERTFSEISKAEEQYSLCQELCSELAQDLQKEKLKGRTVTIKLKNVNFEVKTRASTVSSVVSTAEEIFAIAKELLRTEIDVFGYLVFPMKKTRNTNKGASLASYRVETKPCQSLSVC</sequence>
<dbReference type="Gene3D" id="3.30.70.270">
    <property type="match status" value="1"/>
</dbReference>
<evidence type="ECO:0000313" key="28">
    <source>
        <dbReference type="Proteomes" id="UP000005215"/>
    </source>
</evidence>
<keyword evidence="13" id="KW-0677">Repeat</keyword>
<evidence type="ECO:0000256" key="3">
    <source>
        <dbReference type="ARBA" id="ARBA00004123"/>
    </source>
</evidence>
<keyword evidence="19" id="KW-0238">DNA-binding</keyword>
<name>I3M1V1_ICTTR</name>
<keyword evidence="11" id="KW-0235">DNA replication</keyword>
<dbReference type="HOGENOM" id="CLU_012348_11_3_1"/>
<dbReference type="InterPro" id="IPR043128">
    <property type="entry name" value="Rev_trsase/Diguanyl_cyclase"/>
</dbReference>
<dbReference type="FunFam" id="1.10.150.20:FF:000039">
    <property type="entry name" value="Polymerase (DNA directed) kappa"/>
    <property type="match status" value="1"/>
</dbReference>
<reference evidence="28" key="1">
    <citation type="submission" date="2011-11" db="EMBL/GenBank/DDBJ databases">
        <title>The Draft Genome of Spermophilus tridecemlineatus.</title>
        <authorList>
            <consortium name="The Broad Institute Genome Assembly &amp; Analysis Group"/>
            <consortium name="Computational R&amp;D Group"/>
            <consortium name="and Sequencing Platform"/>
            <person name="Di Palma F."/>
            <person name="Alfoldi J."/>
            <person name="Johnson J."/>
            <person name="Berlin A."/>
            <person name="Gnerre S."/>
            <person name="Jaffe D."/>
            <person name="MacCallum I."/>
            <person name="Young S."/>
            <person name="Walker B.J."/>
            <person name="Lindblad-Toh K."/>
        </authorList>
    </citation>
    <scope>NUCLEOTIDE SEQUENCE [LARGE SCALE GENOMIC DNA]</scope>
</reference>
<dbReference type="Pfam" id="PF11799">
    <property type="entry name" value="IMS_C"/>
    <property type="match status" value="1"/>
</dbReference>
<dbReference type="InterPro" id="IPR036775">
    <property type="entry name" value="DNA_pol_Y-fam_lit_finger_sf"/>
</dbReference>
<evidence type="ECO:0000256" key="1">
    <source>
        <dbReference type="ARBA" id="ARBA00001936"/>
    </source>
</evidence>
<keyword evidence="22" id="KW-0704">Schiff base</keyword>
<keyword evidence="28" id="KW-1185">Reference proteome</keyword>
<evidence type="ECO:0000256" key="13">
    <source>
        <dbReference type="ARBA" id="ARBA00022737"/>
    </source>
</evidence>
<evidence type="ECO:0000256" key="4">
    <source>
        <dbReference type="ARBA" id="ARBA00010945"/>
    </source>
</evidence>
<dbReference type="EC" id="2.7.7.7" evidence="5"/>
<evidence type="ECO:0000256" key="9">
    <source>
        <dbReference type="ARBA" id="ARBA00022679"/>
    </source>
</evidence>
<comment type="function">
    <text evidence="24">DNA polymerase specifically involved in DNA repair. Plays an important role in translesion synthesis, where the normal high-fidelity DNA polymerases cannot proceed and DNA synthesis stalls. Depending on the context, it inserts the correct base, but causes frequent base transitions, transversions and frameshifts. Lacks 3'-5' proofreading exonuclease activity. Forms a Schiff base with 5'-deoxyribose phosphate at abasic sites, but does not have lyase activity.</text>
</comment>
<keyword evidence="10" id="KW-0548">Nucleotidyltransferase</keyword>
<dbReference type="FunFam" id="3.40.1170.60:FF:000002">
    <property type="entry name" value="Polymerase (DNA directed) kappa"/>
    <property type="match status" value="1"/>
</dbReference>
<accession>I3M1V1</accession>
<keyword evidence="17" id="KW-0460">Magnesium</keyword>
<dbReference type="PANTHER" id="PTHR11076">
    <property type="entry name" value="DNA REPAIR POLYMERASE UMUC / TRANSFERASE FAMILY MEMBER"/>
    <property type="match status" value="1"/>
</dbReference>
<evidence type="ECO:0000256" key="14">
    <source>
        <dbReference type="ARBA" id="ARBA00022763"/>
    </source>
</evidence>
<evidence type="ECO:0000256" key="10">
    <source>
        <dbReference type="ARBA" id="ARBA00022695"/>
    </source>
</evidence>
<evidence type="ECO:0000256" key="8">
    <source>
        <dbReference type="ARBA" id="ARBA00022634"/>
    </source>
</evidence>
<comment type="cofactor">
    <cofactor evidence="2">
        <name>Mg(2+)</name>
        <dbReference type="ChEBI" id="CHEBI:18420"/>
    </cofactor>
</comment>
<evidence type="ECO:0000259" key="26">
    <source>
        <dbReference type="PROSITE" id="PS50173"/>
    </source>
</evidence>
<dbReference type="InterPro" id="IPR024728">
    <property type="entry name" value="PolY_HhH_motif"/>
</dbReference>
<evidence type="ECO:0000256" key="21">
    <source>
        <dbReference type="ARBA" id="ARBA00023242"/>
    </source>
</evidence>
<dbReference type="PANTHER" id="PTHR11076:SF33">
    <property type="entry name" value="DNA POLYMERASE KAPPA"/>
    <property type="match status" value="1"/>
</dbReference>
<keyword evidence="7" id="KW-0515">Mutator protein</keyword>
<dbReference type="InterPro" id="IPR043502">
    <property type="entry name" value="DNA/RNA_pol_sf"/>
</dbReference>
<comment type="similarity">
    <text evidence="4">Belongs to the DNA polymerase type-Y family.</text>
</comment>
<evidence type="ECO:0000256" key="12">
    <source>
        <dbReference type="ARBA" id="ARBA00022723"/>
    </source>
</evidence>
<dbReference type="Ensembl" id="ENSSTOT00000003212.3">
    <property type="protein sequence ID" value="ENSSTOP00000002866.3"/>
    <property type="gene ID" value="ENSSTOG00000003205.3"/>
</dbReference>
<comment type="catalytic activity">
    <reaction evidence="23">
        <text>DNA(n) + a 2'-deoxyribonucleoside 5'-triphosphate = DNA(n+1) + diphosphate</text>
        <dbReference type="Rhea" id="RHEA:22508"/>
        <dbReference type="Rhea" id="RHEA-COMP:17339"/>
        <dbReference type="Rhea" id="RHEA-COMP:17340"/>
        <dbReference type="ChEBI" id="CHEBI:33019"/>
        <dbReference type="ChEBI" id="CHEBI:61560"/>
        <dbReference type="ChEBI" id="CHEBI:173112"/>
        <dbReference type="EC" id="2.7.7.7"/>
    </reaction>
</comment>
<dbReference type="Proteomes" id="UP000005215">
    <property type="component" value="Unassembled WGS sequence"/>
</dbReference>
<evidence type="ECO:0000256" key="17">
    <source>
        <dbReference type="ARBA" id="ARBA00022842"/>
    </source>
</evidence>
<dbReference type="CDD" id="cd03586">
    <property type="entry name" value="PolY_Pol_IV_kappa"/>
    <property type="match status" value="1"/>
</dbReference>
<evidence type="ECO:0000256" key="7">
    <source>
        <dbReference type="ARBA" id="ARBA00022457"/>
    </source>
</evidence>
<dbReference type="AlphaFoldDB" id="I3M1V1"/>
<dbReference type="GO" id="GO:0042276">
    <property type="term" value="P:error-prone translesion synthesis"/>
    <property type="evidence" value="ECO:0007669"/>
    <property type="project" value="TreeGrafter"/>
</dbReference>
<evidence type="ECO:0000256" key="16">
    <source>
        <dbReference type="ARBA" id="ARBA00022833"/>
    </source>
</evidence>
<evidence type="ECO:0000256" key="20">
    <source>
        <dbReference type="ARBA" id="ARBA00023204"/>
    </source>
</evidence>
<keyword evidence="21" id="KW-0539">Nucleus</keyword>
<evidence type="ECO:0000256" key="25">
    <source>
        <dbReference type="ARBA" id="ARBA00075994"/>
    </source>
</evidence>
<evidence type="ECO:0000256" key="11">
    <source>
        <dbReference type="ARBA" id="ARBA00022705"/>
    </source>
</evidence>
<reference evidence="27" key="3">
    <citation type="submission" date="2025-09" db="UniProtKB">
        <authorList>
            <consortium name="Ensembl"/>
        </authorList>
    </citation>
    <scope>IDENTIFICATION</scope>
</reference>
<keyword evidence="9" id="KW-0808">Transferase</keyword>
<dbReference type="SUPFAM" id="SSF100879">
    <property type="entry name" value="Lesion bypass DNA polymerase (Y-family), little finger domain"/>
    <property type="match status" value="1"/>
</dbReference>
<evidence type="ECO:0000256" key="19">
    <source>
        <dbReference type="ARBA" id="ARBA00023125"/>
    </source>
</evidence>
<dbReference type="Pfam" id="PF00817">
    <property type="entry name" value="IMS"/>
    <property type="match status" value="1"/>
</dbReference>
<keyword evidence="15" id="KW-0863">Zinc-finger</keyword>
<evidence type="ECO:0000256" key="15">
    <source>
        <dbReference type="ARBA" id="ARBA00022771"/>
    </source>
</evidence>
<evidence type="ECO:0000256" key="6">
    <source>
        <dbReference type="ARBA" id="ARBA00016178"/>
    </source>
</evidence>
<dbReference type="FunFam" id="1.10.150.810:FF:000002">
    <property type="entry name" value="Polymerase (DNA directed) kappa"/>
    <property type="match status" value="1"/>
</dbReference>
<dbReference type="InterPro" id="IPR017961">
    <property type="entry name" value="DNA_pol_Y-fam_little_finger"/>
</dbReference>